<evidence type="ECO:0000256" key="1">
    <source>
        <dbReference type="SAM" id="Phobius"/>
    </source>
</evidence>
<keyword evidence="1" id="KW-1133">Transmembrane helix</keyword>
<sequence length="65" mass="7612">MDWKTQTIIYAMYIWIVLEVQTISYLVLQDVFEEFKNPERAFHQTFNCPANGSQPNCNANLACDH</sequence>
<feature type="transmembrane region" description="Helical" evidence="1">
    <location>
        <begin position="7"/>
        <end position="28"/>
    </location>
</feature>
<proteinExistence type="predicted"/>
<evidence type="ECO:0000313" key="3">
    <source>
        <dbReference type="Proteomes" id="UP000324748"/>
    </source>
</evidence>
<keyword evidence="3" id="KW-1185">Reference proteome</keyword>
<reference evidence="2 3" key="1">
    <citation type="submission" date="2019-05" db="EMBL/GenBank/DDBJ databases">
        <title>Emergence of the Ug99 lineage of the wheat stem rust pathogen through somatic hybridization.</title>
        <authorList>
            <person name="Li F."/>
            <person name="Upadhyaya N.M."/>
            <person name="Sperschneider J."/>
            <person name="Matny O."/>
            <person name="Nguyen-Phuc H."/>
            <person name="Mago R."/>
            <person name="Raley C."/>
            <person name="Miller M.E."/>
            <person name="Silverstein K.A.T."/>
            <person name="Henningsen E."/>
            <person name="Hirsch C.D."/>
            <person name="Visser B."/>
            <person name="Pretorius Z.A."/>
            <person name="Steffenson B.J."/>
            <person name="Schwessinger B."/>
            <person name="Dodds P.N."/>
            <person name="Figueroa M."/>
        </authorList>
    </citation>
    <scope>NUCLEOTIDE SEQUENCE [LARGE SCALE GENOMIC DNA]</scope>
    <source>
        <strain evidence="2">21-0</strain>
    </source>
</reference>
<dbReference type="Proteomes" id="UP000324748">
    <property type="component" value="Unassembled WGS sequence"/>
</dbReference>
<name>A0A5B0PDB7_PUCGR</name>
<organism evidence="2 3">
    <name type="scientific">Puccinia graminis f. sp. tritici</name>
    <dbReference type="NCBI Taxonomy" id="56615"/>
    <lineage>
        <taxon>Eukaryota</taxon>
        <taxon>Fungi</taxon>
        <taxon>Dikarya</taxon>
        <taxon>Basidiomycota</taxon>
        <taxon>Pucciniomycotina</taxon>
        <taxon>Pucciniomycetes</taxon>
        <taxon>Pucciniales</taxon>
        <taxon>Pucciniaceae</taxon>
        <taxon>Puccinia</taxon>
    </lineage>
</organism>
<keyword evidence="1" id="KW-0812">Transmembrane</keyword>
<keyword evidence="1" id="KW-0472">Membrane</keyword>
<gene>
    <name evidence="2" type="ORF">PGT21_000139</name>
</gene>
<comment type="caution">
    <text evidence="2">The sequence shown here is derived from an EMBL/GenBank/DDBJ whole genome shotgun (WGS) entry which is preliminary data.</text>
</comment>
<accession>A0A5B0PDB7</accession>
<protein>
    <submittedName>
        <fullName evidence="2">Uncharacterized protein</fullName>
    </submittedName>
</protein>
<dbReference type="AlphaFoldDB" id="A0A5B0PDB7"/>
<dbReference type="EMBL" id="VSWC01000064">
    <property type="protein sequence ID" value="KAA1098722.1"/>
    <property type="molecule type" value="Genomic_DNA"/>
</dbReference>
<evidence type="ECO:0000313" key="2">
    <source>
        <dbReference type="EMBL" id="KAA1098722.1"/>
    </source>
</evidence>